<dbReference type="EMBL" id="CAEZUJ010000096">
    <property type="protein sequence ID" value="CAB4609616.1"/>
    <property type="molecule type" value="Genomic_DNA"/>
</dbReference>
<reference evidence="1" key="1">
    <citation type="submission" date="2020-05" db="EMBL/GenBank/DDBJ databases">
        <authorList>
            <person name="Chiriac C."/>
            <person name="Salcher M."/>
            <person name="Ghai R."/>
            <person name="Kavagutti S V."/>
        </authorList>
    </citation>
    <scope>NUCLEOTIDE SEQUENCE</scope>
</reference>
<evidence type="ECO:0000313" key="1">
    <source>
        <dbReference type="EMBL" id="CAB4609616.1"/>
    </source>
</evidence>
<protein>
    <submittedName>
        <fullName evidence="1">Unannotated protein</fullName>
    </submittedName>
</protein>
<dbReference type="AlphaFoldDB" id="A0A6J6H9G9"/>
<sequence length="57" mass="5920">MPPNFPISIAVSGETTESIGAAIIGISNLYASICHAVDTFSGSRVRRLGTIAISLNE</sequence>
<accession>A0A6J6H9G9</accession>
<organism evidence="1">
    <name type="scientific">freshwater metagenome</name>
    <dbReference type="NCBI Taxonomy" id="449393"/>
    <lineage>
        <taxon>unclassified sequences</taxon>
        <taxon>metagenomes</taxon>
        <taxon>ecological metagenomes</taxon>
    </lineage>
</organism>
<gene>
    <name evidence="1" type="ORF">UFOPK1811_01330</name>
</gene>
<name>A0A6J6H9G9_9ZZZZ</name>
<proteinExistence type="predicted"/>